<reference evidence="1" key="1">
    <citation type="submission" date="2021-02" db="EMBL/GenBank/DDBJ databases">
        <authorList>
            <person name="Nowell W R."/>
        </authorList>
    </citation>
    <scope>NUCLEOTIDE SEQUENCE</scope>
</reference>
<evidence type="ECO:0000313" key="2">
    <source>
        <dbReference type="Proteomes" id="UP000663852"/>
    </source>
</evidence>
<organism evidence="1 2">
    <name type="scientific">Adineta ricciae</name>
    <name type="common">Rotifer</name>
    <dbReference type="NCBI Taxonomy" id="249248"/>
    <lineage>
        <taxon>Eukaryota</taxon>
        <taxon>Metazoa</taxon>
        <taxon>Spiralia</taxon>
        <taxon>Gnathifera</taxon>
        <taxon>Rotifera</taxon>
        <taxon>Eurotatoria</taxon>
        <taxon>Bdelloidea</taxon>
        <taxon>Adinetida</taxon>
        <taxon>Adinetidae</taxon>
        <taxon>Adineta</taxon>
    </lineage>
</organism>
<proteinExistence type="predicted"/>
<protein>
    <submittedName>
        <fullName evidence="1">Uncharacterized protein</fullName>
    </submittedName>
</protein>
<gene>
    <name evidence="1" type="ORF">EDS130_LOCUS18333</name>
</gene>
<dbReference type="EMBL" id="CAJNOJ010000085">
    <property type="protein sequence ID" value="CAF1068979.1"/>
    <property type="molecule type" value="Genomic_DNA"/>
</dbReference>
<evidence type="ECO:0000313" key="1">
    <source>
        <dbReference type="EMBL" id="CAF1068979.1"/>
    </source>
</evidence>
<name>A0A814LPD1_ADIRI</name>
<comment type="caution">
    <text evidence="1">The sequence shown here is derived from an EMBL/GenBank/DDBJ whole genome shotgun (WGS) entry which is preliminary data.</text>
</comment>
<sequence length="85" mass="10100">MTNKTEHLFDDIKLAKMNVLSNYDLPPLHFNHNTYTLKEFLANLNRQQYQLPIIKYTTYSARNRSVGFGNCGLLYFHRWTWSIAT</sequence>
<dbReference type="AlphaFoldDB" id="A0A814LPD1"/>
<dbReference type="Proteomes" id="UP000663852">
    <property type="component" value="Unassembled WGS sequence"/>
</dbReference>
<accession>A0A814LPD1</accession>